<dbReference type="EMBL" id="LAZR01002868">
    <property type="protein sequence ID" value="KKN24641.1"/>
    <property type="molecule type" value="Genomic_DNA"/>
</dbReference>
<dbReference type="AlphaFoldDB" id="A0A0F9RHY5"/>
<comment type="caution">
    <text evidence="1">The sequence shown here is derived from an EMBL/GenBank/DDBJ whole genome shotgun (WGS) entry which is preliminary data.</text>
</comment>
<accession>A0A0F9RHY5</accession>
<sequence>MGANLDCARIVANSIEGLDEKDLDVFAERLARKQEGLAPGALEGIAAVIAQEAELGKVLKLREAFDTATDTARGLDFVRTHFNDDMRLGLTAFTVGNVNIDRPSAQSASAGWAQWAAWDKVRRSLIHNLERDGVLPAWKRRLHQDDAAEVLGALDKGEPVPDVHPDAVKIGEIAHELQTAGMIEGNKVGANIRHRPDHIAPQMWDSSRLANAVDLRSARTRIRRFFQAGVEKTQERFDRNRAQFVDDMMREADVKQMMDEADEFYGETGGTFESDTQMLEAFIGHAYDGLVTGIHNVNVSSRMVEQGFRNIAVKMSQHRVFHFKDAAARQRMMKIYGRGGLYEVIQTGLEIRARRTALIDALGSNPEFTVNAITEALKQDLHVAGRQADLVKLKKFQERELKWDMAELTGAINIPGNQALAAAFANFRGFQVQTKLGKVMASAINDNSFVANEMRLSGTDFYGSLNDTFTGYFSGTNALDQKRLLAMMGVTMDGYRGQSMGRYVMGDHSSGAMAKATDFFIKATGLTVHTDHSRRLMGLWLGRELGVVKDLKFKDVPEDLARILRQSGIEDQEWEVIRRWNDVDKEGNIYVVPESAETVPDRIIEPMVQEEVNAVRAKAADKLGKIAKGQSKIIERLEKRASKIAERKFAKKKRLDERETIHQRRVARATKENHVAKEILEATKNMAEIETRIAALIKSEQSITKVQALMDAIDDGTKAAEPAISRAEVEITRLTESQRRTAFGLGEKRAELRQKVKNAKKRFDDEIKKREGKLTDQQGKDSNALNQELDELAEFTLESQADFDTLTKQANDAVGTSKNQIKRLLDQQRRTLERKLRSYLAFRINRGVPTPSPRTRSRARRGAESGDLLGEAWISFLQFKMFPLGLGHGAIGANLFSRSSEILSLRQALLQNKSFLSMTQMFLTGTIMGIVGEWASQLSRGQKPMVPETPDEMAKTFIRGAHRGGAMGFYGDIIFGEYKARYGSSAVSRLMGPGINTVDDIWGVATSSRDLEANGRDFARLIDNNAPFVNLFYTKWLWDYLVIYNLHEWISPGSAARTEAAIEQYGAEFYIQPSAVVPRGGGNPLEILGNIGENITEGQ</sequence>
<reference evidence="1" key="1">
    <citation type="journal article" date="2015" name="Nature">
        <title>Complex archaea that bridge the gap between prokaryotes and eukaryotes.</title>
        <authorList>
            <person name="Spang A."/>
            <person name="Saw J.H."/>
            <person name="Jorgensen S.L."/>
            <person name="Zaremba-Niedzwiedzka K."/>
            <person name="Martijn J."/>
            <person name="Lind A.E."/>
            <person name="van Eijk R."/>
            <person name="Schleper C."/>
            <person name="Guy L."/>
            <person name="Ettema T.J."/>
        </authorList>
    </citation>
    <scope>NUCLEOTIDE SEQUENCE</scope>
</reference>
<gene>
    <name evidence="1" type="ORF">LCGC14_0892830</name>
</gene>
<evidence type="ECO:0000313" key="1">
    <source>
        <dbReference type="EMBL" id="KKN24641.1"/>
    </source>
</evidence>
<proteinExistence type="predicted"/>
<name>A0A0F9RHY5_9ZZZZ</name>
<protein>
    <submittedName>
        <fullName evidence="1">Uncharacterized protein</fullName>
    </submittedName>
</protein>
<organism evidence="1">
    <name type="scientific">marine sediment metagenome</name>
    <dbReference type="NCBI Taxonomy" id="412755"/>
    <lineage>
        <taxon>unclassified sequences</taxon>
        <taxon>metagenomes</taxon>
        <taxon>ecological metagenomes</taxon>
    </lineage>
</organism>